<dbReference type="EMBL" id="SOAU01000001">
    <property type="protein sequence ID" value="TDT16238.1"/>
    <property type="molecule type" value="Genomic_DNA"/>
</dbReference>
<gene>
    <name evidence="3" type="ORF">BDK89_1822</name>
</gene>
<dbReference type="GO" id="GO:0015833">
    <property type="term" value="P:peptide transport"/>
    <property type="evidence" value="ECO:0007669"/>
    <property type="project" value="TreeGrafter"/>
</dbReference>
<dbReference type="SUPFAM" id="SSF53850">
    <property type="entry name" value="Periplasmic binding protein-like II"/>
    <property type="match status" value="1"/>
</dbReference>
<organism evidence="3 4">
    <name type="scientific">Ilumatobacter fluminis</name>
    <dbReference type="NCBI Taxonomy" id="467091"/>
    <lineage>
        <taxon>Bacteria</taxon>
        <taxon>Bacillati</taxon>
        <taxon>Actinomycetota</taxon>
        <taxon>Acidimicrobiia</taxon>
        <taxon>Acidimicrobiales</taxon>
        <taxon>Ilumatobacteraceae</taxon>
        <taxon>Ilumatobacter</taxon>
    </lineage>
</organism>
<evidence type="ECO:0000313" key="4">
    <source>
        <dbReference type="Proteomes" id="UP000294558"/>
    </source>
</evidence>
<protein>
    <submittedName>
        <fullName evidence="3">Peptide/nickel transport system substrate-binding protein</fullName>
    </submittedName>
</protein>
<comment type="caution">
    <text evidence="3">The sequence shown here is derived from an EMBL/GenBank/DDBJ whole genome shotgun (WGS) entry which is preliminary data.</text>
</comment>
<evidence type="ECO:0000313" key="3">
    <source>
        <dbReference type="EMBL" id="TDT16238.1"/>
    </source>
</evidence>
<dbReference type="Gene3D" id="3.10.105.10">
    <property type="entry name" value="Dipeptide-binding Protein, Domain 3"/>
    <property type="match status" value="1"/>
</dbReference>
<dbReference type="PIRSF" id="PIRSF002741">
    <property type="entry name" value="MppA"/>
    <property type="match status" value="1"/>
</dbReference>
<dbReference type="InterPro" id="IPR039424">
    <property type="entry name" value="SBP_5"/>
</dbReference>
<feature type="compositionally biased region" description="Acidic residues" evidence="1">
    <location>
        <begin position="7"/>
        <end position="74"/>
    </location>
</feature>
<dbReference type="AlphaFoldDB" id="A0A4V3EIZ6"/>
<evidence type="ECO:0000256" key="1">
    <source>
        <dbReference type="SAM" id="MobiDB-lite"/>
    </source>
</evidence>
<feature type="region of interest" description="Disordered" evidence="1">
    <location>
        <begin position="1"/>
        <end position="95"/>
    </location>
</feature>
<dbReference type="GO" id="GO:0043190">
    <property type="term" value="C:ATP-binding cassette (ABC) transporter complex"/>
    <property type="evidence" value="ECO:0007669"/>
    <property type="project" value="InterPro"/>
</dbReference>
<accession>A0A4V3EIZ6</accession>
<dbReference type="GO" id="GO:1904680">
    <property type="term" value="F:peptide transmembrane transporter activity"/>
    <property type="evidence" value="ECO:0007669"/>
    <property type="project" value="TreeGrafter"/>
</dbReference>
<proteinExistence type="predicted"/>
<sequence length="707" mass="75768">MVSACTSDDDSGDDEVETSDVADDDTEGEGDDADGDDTDTTEAEGDDTDTTEGEGDDTDTTEAEGDDTDGDMAMDDSMVGVEGGSGCGIPHGPYESAEASGEVRVAWNDPLLSFNQNTTHANATANANVAYLMHSGFSYYDGDLNLVNNDQFGTCTIESLEPLTVTYRINEGVAFSDGTPITAHDLILGWGAVSGNFNEGGVAFLEDGSAIQTDEEGNWLVLTPEGDIVPEEAGVHYDPETFELFEGFEYVPAESVNFDAASEQFELVTQFPEISEDGQAITMVYDSFYVDYQNGTPFLGNPAAHVVGRLALGIEDPTEAKQAVVDAFQNNDGEALAQIATVFNTAFDWDSLPDDEGIYLSTGMYTLEAYEERAEMTLVANPDYTWGPQPKVETIIYRIIGDPTAAVQALANEEIDVMQPQATVDSVAELEGYADRGVELAFGDTAVYEHVDFAVANGGPFDPAAYGGDEATALAVRQALMKTLPRAEIVERLIAPINPEAEVRDSFTQTPGAPWYDGIVAGNGTADYAEVDIEGAIALLEEAGVETPVDVRVHFADNNPRRASEYELMAASAAEAGFNLIDGRSPTWGSELSNPSIYDMAFFGWQSTAVAVADTEANFVTGGANNFYGYANADVDALYEELKGTTDPARQEEILTEVEALLVETGFGLPLFQHPGVTAFNSNYVTNVDPIAISPTIFWNVWDWEAA</sequence>
<dbReference type="PANTHER" id="PTHR30290">
    <property type="entry name" value="PERIPLASMIC BINDING COMPONENT OF ABC TRANSPORTER"/>
    <property type="match status" value="1"/>
</dbReference>
<dbReference type="Gene3D" id="3.90.76.10">
    <property type="entry name" value="Dipeptide-binding Protein, Domain 1"/>
    <property type="match status" value="1"/>
</dbReference>
<dbReference type="Pfam" id="PF00496">
    <property type="entry name" value="SBP_bac_5"/>
    <property type="match status" value="1"/>
</dbReference>
<dbReference type="GO" id="GO:0042597">
    <property type="term" value="C:periplasmic space"/>
    <property type="evidence" value="ECO:0007669"/>
    <property type="project" value="UniProtKB-ARBA"/>
</dbReference>
<keyword evidence="4" id="KW-1185">Reference proteome</keyword>
<evidence type="ECO:0000259" key="2">
    <source>
        <dbReference type="Pfam" id="PF00496"/>
    </source>
</evidence>
<dbReference type="PANTHER" id="PTHR30290:SF65">
    <property type="entry name" value="MONOACYL PHOSPHATIDYLINOSITOL TETRAMANNOSIDE-BINDING PROTEIN LPQW-RELATED"/>
    <property type="match status" value="1"/>
</dbReference>
<dbReference type="Gene3D" id="3.40.190.10">
    <property type="entry name" value="Periplasmic binding protein-like II"/>
    <property type="match status" value="1"/>
</dbReference>
<feature type="domain" description="Solute-binding protein family 5" evidence="2">
    <location>
        <begin position="162"/>
        <end position="608"/>
    </location>
</feature>
<reference evidence="3 4" key="1">
    <citation type="submission" date="2019-03" db="EMBL/GenBank/DDBJ databases">
        <title>Sequencing the genomes of 1000 actinobacteria strains.</title>
        <authorList>
            <person name="Klenk H.-P."/>
        </authorList>
    </citation>
    <scope>NUCLEOTIDE SEQUENCE [LARGE SCALE GENOMIC DNA]</scope>
    <source>
        <strain evidence="3 4">DSM 18936</strain>
    </source>
</reference>
<dbReference type="InterPro" id="IPR030678">
    <property type="entry name" value="Peptide/Ni-bd"/>
</dbReference>
<dbReference type="InterPro" id="IPR000914">
    <property type="entry name" value="SBP_5_dom"/>
</dbReference>
<dbReference type="Proteomes" id="UP000294558">
    <property type="component" value="Unassembled WGS sequence"/>
</dbReference>
<name>A0A4V3EIZ6_9ACTN</name>